<keyword evidence="1" id="KW-1133">Transmembrane helix</keyword>
<dbReference type="InterPro" id="IPR021013">
    <property type="entry name" value="ATPase_Vma12"/>
</dbReference>
<dbReference type="EMBL" id="MTSL01000107">
    <property type="protein sequence ID" value="PJF18668.1"/>
    <property type="molecule type" value="Genomic_DNA"/>
</dbReference>
<reference evidence="2 3" key="1">
    <citation type="submission" date="2016-10" db="EMBL/GenBank/DDBJ databases">
        <title>The genome of Paramicrosporidium saccamoebae is the missing link in understanding Cryptomycota and Microsporidia evolution.</title>
        <authorList>
            <person name="Quandt C.A."/>
            <person name="Beaudet D."/>
            <person name="Corsaro D."/>
            <person name="Michel R."/>
            <person name="Corradi N."/>
            <person name="James T."/>
        </authorList>
    </citation>
    <scope>NUCLEOTIDE SEQUENCE [LARGE SCALE GENOMIC DNA]</scope>
    <source>
        <strain evidence="2 3">KSL3</strain>
    </source>
</reference>
<name>A0A2H9TLN0_9FUNG</name>
<organism evidence="2 3">
    <name type="scientific">Paramicrosporidium saccamoebae</name>
    <dbReference type="NCBI Taxonomy" id="1246581"/>
    <lineage>
        <taxon>Eukaryota</taxon>
        <taxon>Fungi</taxon>
        <taxon>Fungi incertae sedis</taxon>
        <taxon>Cryptomycota</taxon>
        <taxon>Cryptomycota incertae sedis</taxon>
        <taxon>Paramicrosporidium</taxon>
    </lineage>
</organism>
<sequence length="157" mass="17746">MSRIKFELTDCLKELLTEKLRGTERQGEIKNALEGIILVPPNTMESYLKDSYITFRRPPTPETEVQRQARVVSEARAYRRMMRRDQPEEWVEARRQFSGAANALLSIVGAAVTVGVLFRKSLGWSLEACVLIAIFTGLVVATAEIFLFGRDVQDAPQ</sequence>
<evidence type="ECO:0000313" key="3">
    <source>
        <dbReference type="Proteomes" id="UP000240830"/>
    </source>
</evidence>
<protein>
    <submittedName>
        <fullName evidence="2">Uncharacterized protein</fullName>
    </submittedName>
</protein>
<feature type="transmembrane region" description="Helical" evidence="1">
    <location>
        <begin position="124"/>
        <end position="148"/>
    </location>
</feature>
<dbReference type="Proteomes" id="UP000240830">
    <property type="component" value="Unassembled WGS sequence"/>
</dbReference>
<evidence type="ECO:0000313" key="2">
    <source>
        <dbReference type="EMBL" id="PJF18668.1"/>
    </source>
</evidence>
<evidence type="ECO:0000256" key="1">
    <source>
        <dbReference type="SAM" id="Phobius"/>
    </source>
</evidence>
<dbReference type="GO" id="GO:0070072">
    <property type="term" value="P:vacuolar proton-transporting V-type ATPase complex assembly"/>
    <property type="evidence" value="ECO:0007669"/>
    <property type="project" value="InterPro"/>
</dbReference>
<comment type="caution">
    <text evidence="2">The sequence shown here is derived from an EMBL/GenBank/DDBJ whole genome shotgun (WGS) entry which is preliminary data.</text>
</comment>
<keyword evidence="3" id="KW-1185">Reference proteome</keyword>
<gene>
    <name evidence="2" type="ORF">PSACC_01511</name>
</gene>
<feature type="transmembrane region" description="Helical" evidence="1">
    <location>
        <begin position="100"/>
        <end position="118"/>
    </location>
</feature>
<accession>A0A2H9TLN0</accession>
<keyword evidence="1" id="KW-0812">Transmembrane</keyword>
<dbReference type="AlphaFoldDB" id="A0A2H9TLN0"/>
<keyword evidence="1" id="KW-0472">Membrane</keyword>
<dbReference type="Pfam" id="PF11712">
    <property type="entry name" value="Vma12"/>
    <property type="match status" value="1"/>
</dbReference>
<proteinExistence type="predicted"/>